<dbReference type="RefSeq" id="WP_003514500.1">
    <property type="nucleotide sequence ID" value="NZ_CP013828.1"/>
</dbReference>
<comment type="caution">
    <text evidence="7">The sequence shown here is derived from an EMBL/GenBank/DDBJ whole genome shotgun (WGS) entry which is preliminary data.</text>
</comment>
<dbReference type="PANTHER" id="PTHR24422">
    <property type="entry name" value="CHEMOTAXIS PROTEIN METHYLTRANSFERASE"/>
    <property type="match status" value="1"/>
</dbReference>
<dbReference type="Proteomes" id="UP000223596">
    <property type="component" value="Unassembled WGS sequence"/>
</dbReference>
<dbReference type="GO" id="GO:0008983">
    <property type="term" value="F:protein-glutamate O-methyltransferase activity"/>
    <property type="evidence" value="ECO:0007669"/>
    <property type="project" value="UniProtKB-EC"/>
</dbReference>
<dbReference type="PANTHER" id="PTHR24422:SF10">
    <property type="entry name" value="CHEMOTAXIS PROTEIN METHYLTRANSFERASE 2"/>
    <property type="match status" value="1"/>
</dbReference>
<evidence type="ECO:0000313" key="7">
    <source>
        <dbReference type="EMBL" id="PFH01683.1"/>
    </source>
</evidence>
<keyword evidence="3 7" id="KW-0489">Methyltransferase</keyword>
<reference evidence="7 8" key="1">
    <citation type="submission" date="2017-09" db="EMBL/GenBank/DDBJ databases">
        <title>Evaluation of Pacific Biosciences Sequencing Technology to Finishing C. thermocellum Genome Sequences.</title>
        <authorList>
            <person name="Brown S."/>
        </authorList>
    </citation>
    <scope>NUCLEOTIDE SEQUENCE [LARGE SCALE GENOMIC DNA]</scope>
    <source>
        <strain evidence="7 8">AD2</strain>
    </source>
</reference>
<dbReference type="InterPro" id="IPR022642">
    <property type="entry name" value="CheR_C"/>
</dbReference>
<accession>A0AB36TCW6</accession>
<evidence type="ECO:0000256" key="5">
    <source>
        <dbReference type="ARBA" id="ARBA00022691"/>
    </source>
</evidence>
<dbReference type="InterPro" id="IPR036804">
    <property type="entry name" value="CheR_N_sf"/>
</dbReference>
<dbReference type="GeneID" id="35803515"/>
<dbReference type="InterPro" id="IPR029063">
    <property type="entry name" value="SAM-dependent_MTases_sf"/>
</dbReference>
<dbReference type="SMART" id="SM00138">
    <property type="entry name" value="MeTrc"/>
    <property type="match status" value="1"/>
</dbReference>
<feature type="domain" description="CheR-type methyltransferase" evidence="6">
    <location>
        <begin position="1"/>
        <end position="269"/>
    </location>
</feature>
<keyword evidence="4" id="KW-0808">Transferase</keyword>
<proteinExistence type="predicted"/>
<name>A0AB36TCW6_ACETH</name>
<dbReference type="EC" id="2.1.1.80" evidence="2"/>
<sequence length="277" mass="32106">MDTFGLIQLAELIYEYCGIDFFKNLSSLESKISDRLKELGLSCWEYGGYLRVEPKEWDKLIELITVNETYFFREENLLEEFQRVILPKYQGRTPDNPLRIWSAACSSGEEPYTLAILIEESGLFEAGAVEIIGSDIDKKVLEKARKGLYNKKSFSFRTMPKEILEKYFVSFGDEYRVKDSIRAMVDFRRLNLLDENIAEMIGEVDIIFCRNVLIYFDAKAINRVVDSLYKVLKVGGYLFLGHAETITGMNTGFETIYAPSTFYYRKGEKYPCRSMGY</sequence>
<dbReference type="InterPro" id="IPR050903">
    <property type="entry name" value="Bact_Chemotaxis_MeTrfase"/>
</dbReference>
<dbReference type="Gene3D" id="1.10.155.10">
    <property type="entry name" value="Chemotaxis receptor methyltransferase CheR, N-terminal domain"/>
    <property type="match status" value="1"/>
</dbReference>
<protein>
    <recommendedName>
        <fullName evidence="2">protein-glutamate O-methyltransferase</fullName>
        <ecNumber evidence="2">2.1.1.80</ecNumber>
    </recommendedName>
</protein>
<evidence type="ECO:0000313" key="8">
    <source>
        <dbReference type="Proteomes" id="UP000223596"/>
    </source>
</evidence>
<evidence type="ECO:0000256" key="1">
    <source>
        <dbReference type="ARBA" id="ARBA00001541"/>
    </source>
</evidence>
<dbReference type="GO" id="GO:0032259">
    <property type="term" value="P:methylation"/>
    <property type="evidence" value="ECO:0007669"/>
    <property type="project" value="UniProtKB-KW"/>
</dbReference>
<dbReference type="AlphaFoldDB" id="A0AB36TCW6"/>
<dbReference type="EMBL" id="PDBW01000001">
    <property type="protein sequence ID" value="PFH01683.1"/>
    <property type="molecule type" value="Genomic_DNA"/>
</dbReference>
<comment type="catalytic activity">
    <reaction evidence="1">
        <text>L-glutamyl-[protein] + S-adenosyl-L-methionine = [protein]-L-glutamate 5-O-methyl ester + S-adenosyl-L-homocysteine</text>
        <dbReference type="Rhea" id="RHEA:24452"/>
        <dbReference type="Rhea" id="RHEA-COMP:10208"/>
        <dbReference type="Rhea" id="RHEA-COMP:10311"/>
        <dbReference type="ChEBI" id="CHEBI:29973"/>
        <dbReference type="ChEBI" id="CHEBI:57856"/>
        <dbReference type="ChEBI" id="CHEBI:59789"/>
        <dbReference type="ChEBI" id="CHEBI:82795"/>
        <dbReference type="EC" id="2.1.1.80"/>
    </reaction>
</comment>
<evidence type="ECO:0000256" key="4">
    <source>
        <dbReference type="ARBA" id="ARBA00022679"/>
    </source>
</evidence>
<dbReference type="CDD" id="cd02440">
    <property type="entry name" value="AdoMet_MTases"/>
    <property type="match status" value="1"/>
</dbReference>
<gene>
    <name evidence="7" type="ORF">M972_11422</name>
</gene>
<evidence type="ECO:0000256" key="3">
    <source>
        <dbReference type="ARBA" id="ARBA00022603"/>
    </source>
</evidence>
<dbReference type="SUPFAM" id="SSF53335">
    <property type="entry name" value="S-adenosyl-L-methionine-dependent methyltransferases"/>
    <property type="match status" value="1"/>
</dbReference>
<dbReference type="PRINTS" id="PR00996">
    <property type="entry name" value="CHERMTFRASE"/>
</dbReference>
<keyword evidence="5" id="KW-0949">S-adenosyl-L-methionine</keyword>
<dbReference type="SUPFAM" id="SSF47757">
    <property type="entry name" value="Chemotaxis receptor methyltransferase CheR, N-terminal domain"/>
    <property type="match status" value="1"/>
</dbReference>
<organism evidence="7 8">
    <name type="scientific">Acetivibrio thermocellus AD2</name>
    <dbReference type="NCBI Taxonomy" id="1138384"/>
    <lineage>
        <taxon>Bacteria</taxon>
        <taxon>Bacillati</taxon>
        <taxon>Bacillota</taxon>
        <taxon>Clostridia</taxon>
        <taxon>Eubacteriales</taxon>
        <taxon>Oscillospiraceae</taxon>
        <taxon>Acetivibrio</taxon>
    </lineage>
</organism>
<dbReference type="InterPro" id="IPR000780">
    <property type="entry name" value="CheR_MeTrfase"/>
</dbReference>
<dbReference type="Pfam" id="PF01739">
    <property type="entry name" value="CheR"/>
    <property type="match status" value="1"/>
</dbReference>
<evidence type="ECO:0000259" key="6">
    <source>
        <dbReference type="PROSITE" id="PS50123"/>
    </source>
</evidence>
<dbReference type="Gene3D" id="3.40.50.150">
    <property type="entry name" value="Vaccinia Virus protein VP39"/>
    <property type="match status" value="1"/>
</dbReference>
<evidence type="ECO:0000256" key="2">
    <source>
        <dbReference type="ARBA" id="ARBA00012534"/>
    </source>
</evidence>
<dbReference type="PROSITE" id="PS50123">
    <property type="entry name" value="CHER"/>
    <property type="match status" value="1"/>
</dbReference>